<dbReference type="OrthoDB" id="1924787at2759"/>
<dbReference type="PROSITE" id="PS50222">
    <property type="entry name" value="EF_HAND_2"/>
    <property type="match status" value="3"/>
</dbReference>
<dbReference type="InterPro" id="IPR002048">
    <property type="entry name" value="EF_hand_dom"/>
</dbReference>
<dbReference type="GO" id="GO:0016757">
    <property type="term" value="F:glycosyltransferase activity"/>
    <property type="evidence" value="ECO:0007669"/>
    <property type="project" value="InterPro"/>
</dbReference>
<feature type="region of interest" description="Disordered" evidence="3">
    <location>
        <begin position="1"/>
        <end position="35"/>
    </location>
</feature>
<dbReference type="Proteomes" id="UP000604046">
    <property type="component" value="Unassembled WGS sequence"/>
</dbReference>
<dbReference type="InterPro" id="IPR018247">
    <property type="entry name" value="EF_Hand_1_Ca_BS"/>
</dbReference>
<evidence type="ECO:0000259" key="4">
    <source>
        <dbReference type="PROSITE" id="PS50222"/>
    </source>
</evidence>
<evidence type="ECO:0000256" key="2">
    <source>
        <dbReference type="ARBA" id="ARBA00022837"/>
    </source>
</evidence>
<organism evidence="5 6">
    <name type="scientific">Symbiodinium natans</name>
    <dbReference type="NCBI Taxonomy" id="878477"/>
    <lineage>
        <taxon>Eukaryota</taxon>
        <taxon>Sar</taxon>
        <taxon>Alveolata</taxon>
        <taxon>Dinophyceae</taxon>
        <taxon>Suessiales</taxon>
        <taxon>Symbiodiniaceae</taxon>
        <taxon>Symbiodinium</taxon>
    </lineage>
</organism>
<dbReference type="Pfam" id="PF13202">
    <property type="entry name" value="EF-hand_5"/>
    <property type="match status" value="2"/>
</dbReference>
<evidence type="ECO:0000313" key="6">
    <source>
        <dbReference type="Proteomes" id="UP000604046"/>
    </source>
</evidence>
<dbReference type="InterPro" id="IPR004263">
    <property type="entry name" value="Exostosin"/>
</dbReference>
<dbReference type="PANTHER" id="PTHR11062">
    <property type="entry name" value="EXOSTOSIN HEPARAN SULFATE GLYCOSYLTRANSFERASE -RELATED"/>
    <property type="match status" value="1"/>
</dbReference>
<sequence length="1281" mass="143678">MAAVSRAKSESEAGKARRKSSSVGAPNGRKSSVGPSADVLHRSLSFTDCSVQQIGLAVLSEDPDWKFDTGFWCTILTGDPADEFRSFQNRTLGFWIQVYNRWQEAGHWNPAKVADCVDGEELQKLLKLPPNKVIEVIKLFDPTGHRRLSGSSSGGEGMKKCKIKVRDFMTAGVVLSRLIATKQKLKFILGLFDIDDSRSLDELEFAGFVTAFIHGLGASFGLRHKEDVMPTPKSIHLIVQRLYNRLGEIAAGRLKALRDQGNKDTLGLLAEAIRSHQLSRPQAGPPRQLVPFSTLVGWCFREYQDPLALPYALSIERFCPKLQPLDEDPEAHMDEEEKFYLSHKGPVPVPIESVVTHDSSMLTRREVVLARAVFHFCVAEGTFQMTHRELQQGLGREDLTADLWTKLQPALERITDERSRGIKADLFSFLRKLCPGAQKMHLRMFDSWLQQFDQMIEHQKFVEACEQKVVAQSHVNNLPIIPDVELARLEGQFKAIDVEGSGFITLAQIETAMGLDSELLRKYDVSADGFIDMHEFIAMMCPDNWRPPEMSGFDQEVLSSLLSHSAKKHRRELDSQKSLYAGSVERKSAMPASMRPEVPEETWAAWNAVFDRLDTDKDGVISSSELRSSMLLSQDICEQLIASTMMDGNDGIPRRVSASQKGFLLVVLGQLTRLGIKPMPTPEDAVARLRPPMCRDEKQSLSYNGLCGVKSDLSPCAATWTEARPGYGEKREFEADALSRAPEDRMLRDFSWMAWKLLERNCWPDFSAHYGLCCQGLAPPESCFDASAGRTFERCCRCDATSEPQNLGQWYTQQFFGPLLCDGPSVKAHDSDFWVLDRGQRRRLRVYVYPLARIFNADLLNRLQLGGWTSGSECDYGLTPCTEERWNSLFSVYRQFATEVLVLLKFLAAPEGVLTEDPSEADLFVVPYLAKTDCAESGNAGRDPCWGKCRCATAVKYLFESLPHYSWRTRARHLFLATGDIKDLPVEVQGQPLLLSLGASFCGGHIVVPSPNLDPDLQPGAKLELQEAAGREPARHVFAYWFGSNDKPWRRRVVGQLLQYQKAGVEKVVVHDIGSNYEARDIWQTTAASPQMVLEEMMRSEFCPIVQGDVPHQKRLFDAVLTGCIPVVVAFPSHVPGRVSWWLPQGPPAERMVPFWDSIDYRSFVVEISQAEVEAGRLMERLLQLSPADRTRRREAMRAARPMLRFDFAGSAPDAFSETLREIWSFLQTLWPGRSTSVGLMWDAANVSSPPFDCGVPPAVEGTQMYGHMACCPVVSRQPRG</sequence>
<reference evidence="5" key="1">
    <citation type="submission" date="2021-02" db="EMBL/GenBank/DDBJ databases">
        <authorList>
            <person name="Dougan E. K."/>
            <person name="Rhodes N."/>
            <person name="Thang M."/>
            <person name="Chan C."/>
        </authorList>
    </citation>
    <scope>NUCLEOTIDE SEQUENCE</scope>
</reference>
<feature type="domain" description="EF-hand" evidence="4">
    <location>
        <begin position="601"/>
        <end position="636"/>
    </location>
</feature>
<protein>
    <recommendedName>
        <fullName evidence="4">EF-hand domain-containing protein</fullName>
    </recommendedName>
</protein>
<comment type="caution">
    <text evidence="5">The sequence shown here is derived from an EMBL/GenBank/DDBJ whole genome shotgun (WGS) entry which is preliminary data.</text>
</comment>
<evidence type="ECO:0000256" key="3">
    <source>
        <dbReference type="SAM" id="MobiDB-lite"/>
    </source>
</evidence>
<dbReference type="SUPFAM" id="SSF47473">
    <property type="entry name" value="EF-hand"/>
    <property type="match status" value="2"/>
</dbReference>
<dbReference type="EMBL" id="CAJNDS010002158">
    <property type="protein sequence ID" value="CAE7355643.1"/>
    <property type="molecule type" value="Genomic_DNA"/>
</dbReference>
<accession>A0A812Q276</accession>
<dbReference type="PROSITE" id="PS00018">
    <property type="entry name" value="EF_HAND_1"/>
    <property type="match status" value="3"/>
</dbReference>
<dbReference type="Pfam" id="PF03016">
    <property type="entry name" value="Exostosin_GT47"/>
    <property type="match status" value="1"/>
</dbReference>
<dbReference type="Gene3D" id="1.10.238.10">
    <property type="entry name" value="EF-hand"/>
    <property type="match status" value="2"/>
</dbReference>
<dbReference type="InterPro" id="IPR011992">
    <property type="entry name" value="EF-hand-dom_pair"/>
</dbReference>
<dbReference type="InterPro" id="IPR040911">
    <property type="entry name" value="Exostosin_GT47"/>
</dbReference>
<proteinExistence type="inferred from homology"/>
<feature type="domain" description="EF-hand" evidence="4">
    <location>
        <begin position="180"/>
        <end position="215"/>
    </location>
</feature>
<dbReference type="SMART" id="SM00054">
    <property type="entry name" value="EFh"/>
    <property type="match status" value="4"/>
</dbReference>
<evidence type="ECO:0000256" key="1">
    <source>
        <dbReference type="ARBA" id="ARBA00010271"/>
    </source>
</evidence>
<comment type="similarity">
    <text evidence="1">Belongs to the glycosyltransferase 47 family.</text>
</comment>
<keyword evidence="6" id="KW-1185">Reference proteome</keyword>
<feature type="domain" description="EF-hand" evidence="4">
    <location>
        <begin position="484"/>
        <end position="519"/>
    </location>
</feature>
<keyword evidence="2" id="KW-0106">Calcium</keyword>
<dbReference type="CDD" id="cd00051">
    <property type="entry name" value="EFh"/>
    <property type="match status" value="1"/>
</dbReference>
<gene>
    <name evidence="5" type="ORF">SNAT2548_LOCUS18903</name>
</gene>
<dbReference type="PANTHER" id="PTHR11062:SF281">
    <property type="entry name" value="EXOSTOSIN-LIKE 2"/>
    <property type="match status" value="1"/>
</dbReference>
<feature type="compositionally biased region" description="Polar residues" evidence="3">
    <location>
        <begin position="21"/>
        <end position="34"/>
    </location>
</feature>
<dbReference type="GO" id="GO:0005509">
    <property type="term" value="F:calcium ion binding"/>
    <property type="evidence" value="ECO:0007669"/>
    <property type="project" value="InterPro"/>
</dbReference>
<name>A0A812Q276_9DINO</name>
<evidence type="ECO:0000313" key="5">
    <source>
        <dbReference type="EMBL" id="CAE7355643.1"/>
    </source>
</evidence>